<dbReference type="KEGG" id="seds:AAY24_13160"/>
<name>A0A0F7JXB9_9GAMM</name>
<dbReference type="AlphaFoldDB" id="A0A0F7JXB9"/>
<accession>A0A0F7JXB9</accession>
<dbReference type="EMBL" id="CP011412">
    <property type="protein sequence ID" value="AKH21151.1"/>
    <property type="molecule type" value="Genomic_DNA"/>
</dbReference>
<reference evidence="1 2" key="1">
    <citation type="journal article" date="2015" name="Genome Announc.">
        <title>Complete Genome Sequence of Sedimenticola thiotaurini Strain SIP-G1, a Polyphosphate- and Polyhydroxyalkanoate-Accumulating Sulfur-Oxidizing Gammaproteobacterium Isolated from Salt Marsh Sediments.</title>
        <authorList>
            <person name="Flood B.E."/>
            <person name="Jones D.S."/>
            <person name="Bailey J.V."/>
        </authorList>
    </citation>
    <scope>NUCLEOTIDE SEQUENCE [LARGE SCALE GENOMIC DNA]</scope>
    <source>
        <strain evidence="1 2">SIP-G1</strain>
    </source>
</reference>
<evidence type="ECO:0000313" key="2">
    <source>
        <dbReference type="Proteomes" id="UP000034410"/>
    </source>
</evidence>
<protein>
    <submittedName>
        <fullName evidence="1">Uncharacterized protein</fullName>
    </submittedName>
</protein>
<organism evidence="1 2">
    <name type="scientific">Sedimenticola thiotaurini</name>
    <dbReference type="NCBI Taxonomy" id="1543721"/>
    <lineage>
        <taxon>Bacteria</taxon>
        <taxon>Pseudomonadati</taxon>
        <taxon>Pseudomonadota</taxon>
        <taxon>Gammaproteobacteria</taxon>
        <taxon>Chromatiales</taxon>
        <taxon>Sedimenticolaceae</taxon>
        <taxon>Sedimenticola</taxon>
    </lineage>
</organism>
<proteinExistence type="predicted"/>
<evidence type="ECO:0000313" key="1">
    <source>
        <dbReference type="EMBL" id="AKH21151.1"/>
    </source>
</evidence>
<dbReference type="Proteomes" id="UP000034410">
    <property type="component" value="Chromosome"/>
</dbReference>
<dbReference type="OrthoDB" id="5902958at2"/>
<sequence>MWKECWIMPVPNNENRMSIPEVISLLFGIKLSRHKKIKDCLDNFTREKSGFIPVHRDTVVHKDNITISHDQHTTLFNAVVLQGLFSETRTVRRLLTENNHDFRKQMAELAEIILIGRNTLLGISLLPTETLEFIEVLGSDVDLTQVRLKNPFETLPQIVLESGMNTIQAFLAQTAALSASDSMMAHYLAGDIEMAWKAAQQVSSGNETVNKYKSLIKKEYEEASEFDELLASLE</sequence>
<keyword evidence="2" id="KW-1185">Reference proteome</keyword>
<gene>
    <name evidence="1" type="ORF">AAY24_13160</name>
</gene>